<accession>A0A9N7TNM9</accession>
<keyword evidence="4" id="KW-1185">Reference proteome</keyword>
<sequence length="415" mass="46258">MNRNVSTSGYSSFTESQLFFGSQLWPDNSQSMSQEINLSSSSQEASDPKFASTYHTKPLLFGDAKGKTRALGILDKFEGERKKAKENNVSDLLVKESQLTRETHNNIQQLVVGTERNMAVVQTVLENFDNFASILHNNMIVLQNDISQYSEILVTKLHSHNEVMTKLEDSVKKSADTTADLGSNLQILKSSLESLREEQERERNLLAEALKLLSTLASEHSAKPGPQRGMDRSIQTLPELEQSASSILQNKELEGTALKSTPHYLEHKQVEAPPQDRSCSIGKRKSRSQRKRTKKAQTLSQRSKRKVSEENSPSLINCKKVQNLVSPRSKRCDLKRKTSQDNTECLSVLCRETRSSKAAGCLLTPLSCWSQDSNSSACLAGIEPILEKSAETKTATPVKGFWQLFDIDCSSDLGF</sequence>
<dbReference type="GO" id="GO:0042138">
    <property type="term" value="P:meiotic DNA double-strand break formation"/>
    <property type="evidence" value="ECO:0007669"/>
    <property type="project" value="InterPro"/>
</dbReference>
<dbReference type="GO" id="GO:0000794">
    <property type="term" value="C:condensed nuclear chromosome"/>
    <property type="evidence" value="ECO:0007669"/>
    <property type="project" value="TreeGrafter"/>
</dbReference>
<keyword evidence="1" id="KW-0175">Coiled coil</keyword>
<dbReference type="InterPro" id="IPR031529">
    <property type="entry name" value="IHO1"/>
</dbReference>
<dbReference type="PANTHER" id="PTHR35662">
    <property type="entry name" value="INTERACTOR OF HORMAD1 PROTEIN 1"/>
    <property type="match status" value="1"/>
</dbReference>
<dbReference type="AlphaFoldDB" id="A0A9N7TNM9"/>
<dbReference type="GO" id="GO:0007129">
    <property type="term" value="P:homologous chromosome pairing at meiosis"/>
    <property type="evidence" value="ECO:0007669"/>
    <property type="project" value="TreeGrafter"/>
</dbReference>
<feature type="region of interest" description="Disordered" evidence="2">
    <location>
        <begin position="265"/>
        <end position="312"/>
    </location>
</feature>
<organism evidence="3 4">
    <name type="scientific">Pleuronectes platessa</name>
    <name type="common">European plaice</name>
    <dbReference type="NCBI Taxonomy" id="8262"/>
    <lineage>
        <taxon>Eukaryota</taxon>
        <taxon>Metazoa</taxon>
        <taxon>Chordata</taxon>
        <taxon>Craniata</taxon>
        <taxon>Vertebrata</taxon>
        <taxon>Euteleostomi</taxon>
        <taxon>Actinopterygii</taxon>
        <taxon>Neopterygii</taxon>
        <taxon>Teleostei</taxon>
        <taxon>Neoteleostei</taxon>
        <taxon>Acanthomorphata</taxon>
        <taxon>Carangaria</taxon>
        <taxon>Pleuronectiformes</taxon>
        <taxon>Pleuronectoidei</taxon>
        <taxon>Pleuronectidae</taxon>
        <taxon>Pleuronectes</taxon>
    </lineage>
</organism>
<evidence type="ECO:0008006" key="5">
    <source>
        <dbReference type="Google" id="ProtNLM"/>
    </source>
</evidence>
<proteinExistence type="predicted"/>
<dbReference type="GO" id="GO:0006310">
    <property type="term" value="P:DNA recombination"/>
    <property type="evidence" value="ECO:0007669"/>
    <property type="project" value="InterPro"/>
</dbReference>
<feature type="coiled-coil region" evidence="1">
    <location>
        <begin position="185"/>
        <end position="212"/>
    </location>
</feature>
<evidence type="ECO:0000313" key="3">
    <source>
        <dbReference type="EMBL" id="CAB1415358.1"/>
    </source>
</evidence>
<dbReference type="PANTHER" id="PTHR35662:SF1">
    <property type="entry name" value="INTERACTOR OF HORMAD1 PROTEIN 1"/>
    <property type="match status" value="1"/>
</dbReference>
<gene>
    <name evidence="3" type="ORF">PLEPLA_LOCUS3074</name>
</gene>
<reference evidence="3" key="1">
    <citation type="submission" date="2020-03" db="EMBL/GenBank/DDBJ databases">
        <authorList>
            <person name="Weist P."/>
        </authorList>
    </citation>
    <scope>NUCLEOTIDE SEQUENCE</scope>
</reference>
<evidence type="ECO:0000256" key="2">
    <source>
        <dbReference type="SAM" id="MobiDB-lite"/>
    </source>
</evidence>
<evidence type="ECO:0000256" key="1">
    <source>
        <dbReference type="SAM" id="Coils"/>
    </source>
</evidence>
<evidence type="ECO:0000313" key="4">
    <source>
        <dbReference type="Proteomes" id="UP001153269"/>
    </source>
</evidence>
<feature type="compositionally biased region" description="Basic residues" evidence="2">
    <location>
        <begin position="282"/>
        <end position="295"/>
    </location>
</feature>
<name>A0A9N7TNM9_PLEPL</name>
<dbReference type="EMBL" id="CADEAL010000153">
    <property type="protein sequence ID" value="CAB1415358.1"/>
    <property type="molecule type" value="Genomic_DNA"/>
</dbReference>
<comment type="caution">
    <text evidence="3">The sequence shown here is derived from an EMBL/GenBank/DDBJ whole genome shotgun (WGS) entry which is preliminary data.</text>
</comment>
<protein>
    <recommendedName>
        <fullName evidence="5">Interactor of HORMAD1 protein 1</fullName>
    </recommendedName>
</protein>
<dbReference type="Proteomes" id="UP001153269">
    <property type="component" value="Unassembled WGS sequence"/>
</dbReference>
<dbReference type="Pfam" id="PF15771">
    <property type="entry name" value="IHO1"/>
    <property type="match status" value="1"/>
</dbReference>